<evidence type="ECO:0000256" key="1">
    <source>
        <dbReference type="SAM" id="MobiDB-lite"/>
    </source>
</evidence>
<protein>
    <submittedName>
        <fullName evidence="2">Uncharacterized protein</fullName>
    </submittedName>
</protein>
<dbReference type="AlphaFoldDB" id="A0A0F9VBH2"/>
<evidence type="ECO:0000313" key="2">
    <source>
        <dbReference type="EMBL" id="KKN70891.1"/>
    </source>
</evidence>
<feature type="region of interest" description="Disordered" evidence="1">
    <location>
        <begin position="272"/>
        <end position="292"/>
    </location>
</feature>
<comment type="caution">
    <text evidence="2">The sequence shown here is derived from an EMBL/GenBank/DDBJ whole genome shotgun (WGS) entry which is preliminary data.</text>
</comment>
<accession>A0A0F9VBH2</accession>
<sequence length="360" mass="42183">MDAAEKERTIAQIVCGDIPATVITKDNMSFSLFLHPPTPKEQAEAAAVYSVEYQRAILLGLSNENDTISDMIALDRWSSQKEIEIEGLQKDIHNIRRGLLDFLFNRNKLEKIRALLRRAENALLERLSQRHELLHKSAEIHALTCQQRYIISQITEKEDGDLFWDTKDDFENFDDISVIIQLCEFFFMRSHMSNEVIRELARSQQWRVYWEICKNTNDLFSGPVSSWSWNQRELAYWSTIYDSVNDAYERPSKDIIVDDDLLDSWFIRQGEKSDKRTQNNTTPQSHKPGRNEEFIMADQEGAKQVYNMNDPGSRAKIRARQKVIARQGSVREQDMPDSQQEMREQLMGMQRKRVKDISRR</sequence>
<feature type="compositionally biased region" description="Basic and acidic residues" evidence="1">
    <location>
        <begin position="329"/>
        <end position="344"/>
    </location>
</feature>
<organism evidence="2">
    <name type="scientific">marine sediment metagenome</name>
    <dbReference type="NCBI Taxonomy" id="412755"/>
    <lineage>
        <taxon>unclassified sequences</taxon>
        <taxon>metagenomes</taxon>
        <taxon>ecological metagenomes</taxon>
    </lineage>
</organism>
<proteinExistence type="predicted"/>
<reference evidence="2" key="1">
    <citation type="journal article" date="2015" name="Nature">
        <title>Complex archaea that bridge the gap between prokaryotes and eukaryotes.</title>
        <authorList>
            <person name="Spang A."/>
            <person name="Saw J.H."/>
            <person name="Jorgensen S.L."/>
            <person name="Zaremba-Niedzwiedzka K."/>
            <person name="Martijn J."/>
            <person name="Lind A.E."/>
            <person name="van Eijk R."/>
            <person name="Schleper C."/>
            <person name="Guy L."/>
            <person name="Ettema T.J."/>
        </authorList>
    </citation>
    <scope>NUCLEOTIDE SEQUENCE</scope>
</reference>
<gene>
    <name evidence="2" type="ORF">LCGC14_0426820</name>
</gene>
<name>A0A0F9VBH2_9ZZZZ</name>
<dbReference type="EMBL" id="LAZR01000395">
    <property type="protein sequence ID" value="KKN70891.1"/>
    <property type="molecule type" value="Genomic_DNA"/>
</dbReference>
<feature type="region of interest" description="Disordered" evidence="1">
    <location>
        <begin position="322"/>
        <end position="360"/>
    </location>
</feature>